<evidence type="ECO:0000313" key="3">
    <source>
        <dbReference type="Proteomes" id="UP000182227"/>
    </source>
</evidence>
<sequence>MDSEDADDDLEPVAATETEPAGDGDAVAEDEADEEAVAEADEEPESLTPTSPPKPKAKRNRQPIPKMLRTNLPTILSLTPQLKQRPLTTTPQLTLRLTKKP</sequence>
<name>A0A0U1DFW1_9MYCO</name>
<reference evidence="2 3" key="1">
    <citation type="submission" date="2015-03" db="EMBL/GenBank/DDBJ databases">
        <authorList>
            <person name="Murphy D."/>
        </authorList>
    </citation>
    <scope>NUCLEOTIDE SEQUENCE [LARGE SCALE GENOMIC DNA]</scope>
    <source>
        <strain evidence="2 3">D16</strain>
    </source>
</reference>
<protein>
    <submittedName>
        <fullName evidence="2">Uncharacterized protein</fullName>
    </submittedName>
</protein>
<organism evidence="2 3">
    <name type="scientific">Mycolicibacterium conceptionense</name>
    <dbReference type="NCBI Taxonomy" id="451644"/>
    <lineage>
        <taxon>Bacteria</taxon>
        <taxon>Bacillati</taxon>
        <taxon>Actinomycetota</taxon>
        <taxon>Actinomycetes</taxon>
        <taxon>Mycobacteriales</taxon>
        <taxon>Mycobacteriaceae</taxon>
        <taxon>Mycolicibacterium</taxon>
    </lineage>
</organism>
<feature type="compositionally biased region" description="Acidic residues" evidence="1">
    <location>
        <begin position="20"/>
        <end position="45"/>
    </location>
</feature>
<feature type="compositionally biased region" description="Low complexity" evidence="1">
    <location>
        <begin position="78"/>
        <end position="101"/>
    </location>
</feature>
<dbReference type="AlphaFoldDB" id="A0A0U1DFW1"/>
<proteinExistence type="predicted"/>
<feature type="region of interest" description="Disordered" evidence="1">
    <location>
        <begin position="1"/>
        <end position="101"/>
    </location>
</feature>
<accession>A0A0U1DFW1</accession>
<feature type="compositionally biased region" description="Acidic residues" evidence="1">
    <location>
        <begin position="1"/>
        <end position="11"/>
    </location>
</feature>
<dbReference type="Proteomes" id="UP000182227">
    <property type="component" value="Unassembled WGS sequence"/>
</dbReference>
<evidence type="ECO:0000256" key="1">
    <source>
        <dbReference type="SAM" id="MobiDB-lite"/>
    </source>
</evidence>
<gene>
    <name evidence="2" type="ORF">BN970_03013</name>
</gene>
<evidence type="ECO:0000313" key="2">
    <source>
        <dbReference type="EMBL" id="CQD14638.1"/>
    </source>
</evidence>
<dbReference type="EMBL" id="CTEF01000002">
    <property type="protein sequence ID" value="CQD14638.1"/>
    <property type="molecule type" value="Genomic_DNA"/>
</dbReference>